<dbReference type="SUPFAM" id="SSF56281">
    <property type="entry name" value="Metallo-hydrolase/oxidoreductase"/>
    <property type="match status" value="1"/>
</dbReference>
<evidence type="ECO:0000259" key="2">
    <source>
        <dbReference type="SMART" id="SM00849"/>
    </source>
</evidence>
<accession>A0A6S4V2A2</accession>
<dbReference type="AlphaFoldDB" id="A0A6S4V2A2"/>
<evidence type="ECO:0000313" key="4">
    <source>
        <dbReference type="Proteomes" id="UP000515758"/>
    </source>
</evidence>
<dbReference type="Gene3D" id="3.60.15.10">
    <property type="entry name" value="Ribonuclease Z/Hydroxyacylglutathione hydrolase-like"/>
    <property type="match status" value="1"/>
</dbReference>
<dbReference type="InterPro" id="IPR001279">
    <property type="entry name" value="Metallo-B-lactamas"/>
</dbReference>
<organism evidence="3 4">
    <name type="scientific">Acinetobacter pittii</name>
    <name type="common">Acinetobacter genomosp. 3</name>
    <dbReference type="NCBI Taxonomy" id="48296"/>
    <lineage>
        <taxon>Bacteria</taxon>
        <taxon>Pseudomonadati</taxon>
        <taxon>Pseudomonadota</taxon>
        <taxon>Gammaproteobacteria</taxon>
        <taxon>Moraxellales</taxon>
        <taxon>Moraxellaceae</taxon>
        <taxon>Acinetobacter</taxon>
        <taxon>Acinetobacter calcoaceticus/baumannii complex</taxon>
    </lineage>
</organism>
<dbReference type="RefSeq" id="WP_182918014.1">
    <property type="nucleotide sequence ID" value="NZ_AP021936.1"/>
</dbReference>
<reference evidence="3 4" key="1">
    <citation type="submission" date="2019-12" db="EMBL/GenBank/DDBJ databases">
        <title>complete genome sequences of Acinetobacter pittii str. WP2-W18-ESBL-11 isolated from wastewater treatment plant effluent.</title>
        <authorList>
            <person name="Sekizuka T."/>
            <person name="Itokawa K."/>
            <person name="Yatsu K."/>
            <person name="Inamine Y."/>
            <person name="Kuroda M."/>
        </authorList>
    </citation>
    <scope>NUCLEOTIDE SEQUENCE [LARGE SCALE GENOMIC DNA]</scope>
    <source>
        <strain evidence="3 4">WP2-W18-ESBL-11</strain>
    </source>
</reference>
<dbReference type="InterPro" id="IPR036866">
    <property type="entry name" value="RibonucZ/Hydroxyglut_hydro"/>
</dbReference>
<evidence type="ECO:0000256" key="1">
    <source>
        <dbReference type="SAM" id="SignalP"/>
    </source>
</evidence>
<evidence type="ECO:0000313" key="3">
    <source>
        <dbReference type="EMBL" id="BBQ48719.1"/>
    </source>
</evidence>
<keyword evidence="1" id="KW-0732">Signal</keyword>
<feature type="chain" id="PRO_5028175364" evidence="1">
    <location>
        <begin position="25"/>
        <end position="353"/>
    </location>
</feature>
<dbReference type="SMART" id="SM00849">
    <property type="entry name" value="Lactamase_B"/>
    <property type="match status" value="1"/>
</dbReference>
<proteinExistence type="predicted"/>
<dbReference type="CDD" id="cd16276">
    <property type="entry name" value="metallo-hydrolase-like_MBL-fold"/>
    <property type="match status" value="1"/>
</dbReference>
<feature type="signal peptide" evidence="1">
    <location>
        <begin position="1"/>
        <end position="24"/>
    </location>
</feature>
<sequence length="353" mass="39276">MKKIFLNTTLLSLMYLNISHGANAQSTIDIPEAPSTVNAVYVSQSSKKALNPSEKIDRLYNRNLQQEYVLQRMTEHTYFFQSQFYGTMFYVGEKGVLLFDPVENAGEKILKAISEVTKLPVTTIVYSHAHADHISSAPVIVEASKKAGVKVRIISSDATAELLNRIKSKLPKPTETIPFKNGSFNFEGVNVQVHGFKYAAHTADTGVWLIPSEKVAHIPDLINADQLPYWGFAGAEVPLYFEENLKELKSLNWVFLSGGHGNVGSKADVDFYLEFLKDMKQAVGQSYGVVQWGVGAPDPQKTNSHMAQLPAYLDAIGNQATEYLRPKYGQYYGFETSVPKNGEITALLMYAYQ</sequence>
<dbReference type="EMBL" id="AP021936">
    <property type="protein sequence ID" value="BBQ48719.1"/>
    <property type="molecule type" value="Genomic_DNA"/>
</dbReference>
<protein>
    <submittedName>
        <fullName evidence="3">MBL fold metallo-hydrolase</fullName>
    </submittedName>
</protein>
<dbReference type="GO" id="GO:0016787">
    <property type="term" value="F:hydrolase activity"/>
    <property type="evidence" value="ECO:0007669"/>
    <property type="project" value="UniProtKB-KW"/>
</dbReference>
<feature type="domain" description="Metallo-beta-lactamase" evidence="2">
    <location>
        <begin position="85"/>
        <end position="260"/>
    </location>
</feature>
<dbReference type="Pfam" id="PF00753">
    <property type="entry name" value="Lactamase_B"/>
    <property type="match status" value="1"/>
</dbReference>
<name>A0A6S4V2A2_ACIPI</name>
<keyword evidence="3" id="KW-0378">Hydrolase</keyword>
<gene>
    <name evidence="3" type="ORF">WP2W18E11_17170</name>
</gene>
<dbReference type="Proteomes" id="UP000515758">
    <property type="component" value="Chromosome"/>
</dbReference>